<dbReference type="Proteomes" id="UP000037566">
    <property type="component" value="Unassembled WGS sequence"/>
</dbReference>
<gene>
    <name evidence="1" type="ORF">KOEU_01740</name>
</gene>
<dbReference type="STRING" id="33995.KOEU_01740"/>
<comment type="caution">
    <text evidence="1">The sequence shown here is derived from an EMBL/GenBank/DDBJ whole genome shotgun (WGS) entry which is preliminary data.</text>
</comment>
<evidence type="ECO:0000313" key="1">
    <source>
        <dbReference type="EMBL" id="KON66201.1"/>
    </source>
</evidence>
<dbReference type="EMBL" id="LHUQ01000001">
    <property type="protein sequence ID" value="KON66201.1"/>
    <property type="molecule type" value="Genomic_DNA"/>
</dbReference>
<accession>A0A0M0EMP5</accession>
<name>A0A0M0EMP5_KOMEU</name>
<dbReference type="AlphaFoldDB" id="A0A0M0EMP5"/>
<keyword evidence="2" id="KW-1185">Reference proteome</keyword>
<sequence>MIWRKGCRDFLFGYARHQARLFIMFPDLIERLFKKLPIMISGRS</sequence>
<evidence type="ECO:0000313" key="2">
    <source>
        <dbReference type="Proteomes" id="UP000037566"/>
    </source>
</evidence>
<protein>
    <submittedName>
        <fullName evidence="1">Uncharacterized protein</fullName>
    </submittedName>
</protein>
<proteinExistence type="predicted"/>
<organism evidence="1 2">
    <name type="scientific">Komagataeibacter europaeus</name>
    <name type="common">Gluconacetobacter europaeus</name>
    <dbReference type="NCBI Taxonomy" id="33995"/>
    <lineage>
        <taxon>Bacteria</taxon>
        <taxon>Pseudomonadati</taxon>
        <taxon>Pseudomonadota</taxon>
        <taxon>Alphaproteobacteria</taxon>
        <taxon>Acetobacterales</taxon>
        <taxon>Acetobacteraceae</taxon>
        <taxon>Komagataeibacter</taxon>
    </lineage>
</organism>
<dbReference type="PATRIC" id="fig|33995.3.peg.189"/>
<reference evidence="1" key="1">
    <citation type="submission" date="2015-08" db="EMBL/GenBank/DDBJ databases">
        <title>Draft genome sequence of Komagataeibacter europaeus CECT 8546 a cellulose producer strain from vinegar produced by the traditional method.</title>
        <authorList>
            <person name="Poehlein A."/>
            <person name="Valera M.J."/>
            <person name="Haack F.S."/>
            <person name="Mas A."/>
            <person name="Daniel R."/>
            <person name="Streit W.R."/>
            <person name="Mateo E."/>
        </authorList>
    </citation>
    <scope>NUCLEOTIDE SEQUENCE [LARGE SCALE GENOMIC DNA]</scope>
    <source>
        <strain evidence="1">CECT 8546</strain>
    </source>
</reference>